<protein>
    <submittedName>
        <fullName evidence="1">Uncharacterized protein</fullName>
    </submittedName>
</protein>
<accession>A0A6A6DD83</accession>
<gene>
    <name evidence="1" type="ORF">K469DRAFT_699987</name>
</gene>
<evidence type="ECO:0000313" key="1">
    <source>
        <dbReference type="EMBL" id="KAF2176428.1"/>
    </source>
</evidence>
<proteinExistence type="predicted"/>
<organism evidence="1 2">
    <name type="scientific">Zopfia rhizophila CBS 207.26</name>
    <dbReference type="NCBI Taxonomy" id="1314779"/>
    <lineage>
        <taxon>Eukaryota</taxon>
        <taxon>Fungi</taxon>
        <taxon>Dikarya</taxon>
        <taxon>Ascomycota</taxon>
        <taxon>Pezizomycotina</taxon>
        <taxon>Dothideomycetes</taxon>
        <taxon>Dothideomycetes incertae sedis</taxon>
        <taxon>Zopfiaceae</taxon>
        <taxon>Zopfia</taxon>
    </lineage>
</organism>
<sequence>MGWGVGYRTYHVPLVRINLTQNIFNDIASMLQQVHERMDTLIGNPTDWLEVPIYDVMAKIVARVSNRAFSGTLLCELSSSSCGRSVL</sequence>
<evidence type="ECO:0000313" key="2">
    <source>
        <dbReference type="Proteomes" id="UP000800200"/>
    </source>
</evidence>
<keyword evidence="2" id="KW-1185">Reference proteome</keyword>
<reference evidence="1" key="1">
    <citation type="journal article" date="2020" name="Stud. Mycol.">
        <title>101 Dothideomycetes genomes: a test case for predicting lifestyles and emergence of pathogens.</title>
        <authorList>
            <person name="Haridas S."/>
            <person name="Albert R."/>
            <person name="Binder M."/>
            <person name="Bloem J."/>
            <person name="Labutti K."/>
            <person name="Salamov A."/>
            <person name="Andreopoulos B."/>
            <person name="Baker S."/>
            <person name="Barry K."/>
            <person name="Bills G."/>
            <person name="Bluhm B."/>
            <person name="Cannon C."/>
            <person name="Castanera R."/>
            <person name="Culley D."/>
            <person name="Daum C."/>
            <person name="Ezra D."/>
            <person name="Gonzalez J."/>
            <person name="Henrissat B."/>
            <person name="Kuo A."/>
            <person name="Liang C."/>
            <person name="Lipzen A."/>
            <person name="Lutzoni F."/>
            <person name="Magnuson J."/>
            <person name="Mondo S."/>
            <person name="Nolan M."/>
            <person name="Ohm R."/>
            <person name="Pangilinan J."/>
            <person name="Park H.-J."/>
            <person name="Ramirez L."/>
            <person name="Alfaro M."/>
            <person name="Sun H."/>
            <person name="Tritt A."/>
            <person name="Yoshinaga Y."/>
            <person name="Zwiers L.-H."/>
            <person name="Turgeon B."/>
            <person name="Goodwin S."/>
            <person name="Spatafora J."/>
            <person name="Crous P."/>
            <person name="Grigoriev I."/>
        </authorList>
    </citation>
    <scope>NUCLEOTIDE SEQUENCE</scope>
    <source>
        <strain evidence="1">CBS 207.26</strain>
    </source>
</reference>
<dbReference type="EMBL" id="ML994709">
    <property type="protein sequence ID" value="KAF2176428.1"/>
    <property type="molecule type" value="Genomic_DNA"/>
</dbReference>
<dbReference type="OrthoDB" id="1844152at2759"/>
<name>A0A6A6DD83_9PEZI</name>
<dbReference type="Proteomes" id="UP000800200">
    <property type="component" value="Unassembled WGS sequence"/>
</dbReference>
<dbReference type="AlphaFoldDB" id="A0A6A6DD83"/>